<gene>
    <name evidence="2" type="ORF">M9Y10_002826</name>
</gene>
<evidence type="ECO:0000256" key="1">
    <source>
        <dbReference type="SAM" id="SignalP"/>
    </source>
</evidence>
<dbReference type="Proteomes" id="UP001470230">
    <property type="component" value="Unassembled WGS sequence"/>
</dbReference>
<evidence type="ECO:0000313" key="3">
    <source>
        <dbReference type="Proteomes" id="UP001470230"/>
    </source>
</evidence>
<comment type="caution">
    <text evidence="2">The sequence shown here is derived from an EMBL/GenBank/DDBJ whole genome shotgun (WGS) entry which is preliminary data.</text>
</comment>
<evidence type="ECO:0000313" key="2">
    <source>
        <dbReference type="EMBL" id="KAK8900499.1"/>
    </source>
</evidence>
<protein>
    <submittedName>
        <fullName evidence="2">Uncharacterized protein</fullName>
    </submittedName>
</protein>
<keyword evidence="1" id="KW-0732">Signal</keyword>
<dbReference type="EMBL" id="JAPFFF010000001">
    <property type="protein sequence ID" value="KAK8900499.1"/>
    <property type="molecule type" value="Genomic_DNA"/>
</dbReference>
<feature type="signal peptide" evidence="1">
    <location>
        <begin position="1"/>
        <end position="15"/>
    </location>
</feature>
<feature type="chain" id="PRO_5046223769" evidence="1">
    <location>
        <begin position="16"/>
        <end position="200"/>
    </location>
</feature>
<organism evidence="2 3">
    <name type="scientific">Tritrichomonas musculus</name>
    <dbReference type="NCBI Taxonomy" id="1915356"/>
    <lineage>
        <taxon>Eukaryota</taxon>
        <taxon>Metamonada</taxon>
        <taxon>Parabasalia</taxon>
        <taxon>Tritrichomonadida</taxon>
        <taxon>Tritrichomonadidae</taxon>
        <taxon>Tritrichomonas</taxon>
    </lineage>
</organism>
<reference evidence="2 3" key="1">
    <citation type="submission" date="2024-04" db="EMBL/GenBank/DDBJ databases">
        <title>Tritrichomonas musculus Genome.</title>
        <authorList>
            <person name="Alves-Ferreira E."/>
            <person name="Grigg M."/>
            <person name="Lorenzi H."/>
            <person name="Galac M."/>
        </authorList>
    </citation>
    <scope>NUCLEOTIDE SEQUENCE [LARGE SCALE GENOMIC DNA]</scope>
    <source>
        <strain evidence="2 3">EAF2021</strain>
    </source>
</reference>
<accession>A0ABR2LB15</accession>
<keyword evidence="3" id="KW-1185">Reference proteome</keyword>
<name>A0ABR2LB15_9EUKA</name>
<sequence length="200" mass="23269">MISLSIFVCFAVSARLPTYKYFVIPDGYVEIDIKEEIVKNCFEYGRDLVKKFLDEFSGPHPIVLLHAWHKKGDDGDYYACEVLRMKIRYLIIVHIPNTEKTENKFLHSVRILNEEGPGGVHWLHPPSDVLEETMKAINEKYGNDIKLRNVAVYKTVMKYNKFGQIVIDATKNDERMLFNVNLIQKFGESEFKVSSIDQIY</sequence>
<proteinExistence type="predicted"/>